<dbReference type="WBParaSite" id="PEQ_0000155601-mRNA-1">
    <property type="protein sequence ID" value="PEQ_0000155601-mRNA-1"/>
    <property type="gene ID" value="PEQ_0000155601"/>
</dbReference>
<protein>
    <submittedName>
        <fullName evidence="2">Uncharacterized protein</fullName>
    </submittedName>
</protein>
<evidence type="ECO:0000313" key="2">
    <source>
        <dbReference type="WBParaSite" id="PEQ_0000155601-mRNA-1"/>
    </source>
</evidence>
<name>A0A914R529_PAREQ</name>
<reference evidence="2" key="1">
    <citation type="submission" date="2022-11" db="UniProtKB">
        <authorList>
            <consortium name="WormBaseParasite"/>
        </authorList>
    </citation>
    <scope>IDENTIFICATION</scope>
</reference>
<sequence length="143" mass="15462">MGSSVDNTGIIGDPTKSFQRKIVSSVPSAVASTTSKSLLGITSSTNGSIMTATNTIYSNRMDETRNKSMNTPLLSIPQLSGDVMSKIDAPTDLGDGSAAKYIHVADDFKPKVQHIAKNPTRADVERAMRFREHFRIKNSLLTC</sequence>
<keyword evidence="1" id="KW-1185">Reference proteome</keyword>
<evidence type="ECO:0000313" key="1">
    <source>
        <dbReference type="Proteomes" id="UP000887564"/>
    </source>
</evidence>
<accession>A0A914R529</accession>
<dbReference type="AlphaFoldDB" id="A0A914R529"/>
<proteinExistence type="predicted"/>
<organism evidence="1 2">
    <name type="scientific">Parascaris equorum</name>
    <name type="common">Equine roundworm</name>
    <dbReference type="NCBI Taxonomy" id="6256"/>
    <lineage>
        <taxon>Eukaryota</taxon>
        <taxon>Metazoa</taxon>
        <taxon>Ecdysozoa</taxon>
        <taxon>Nematoda</taxon>
        <taxon>Chromadorea</taxon>
        <taxon>Rhabditida</taxon>
        <taxon>Spirurina</taxon>
        <taxon>Ascaridomorpha</taxon>
        <taxon>Ascaridoidea</taxon>
        <taxon>Ascarididae</taxon>
        <taxon>Parascaris</taxon>
    </lineage>
</organism>
<dbReference type="Proteomes" id="UP000887564">
    <property type="component" value="Unplaced"/>
</dbReference>